<dbReference type="OrthoDB" id="72460at2759"/>
<proteinExistence type="predicted"/>
<dbReference type="PROSITE" id="PS51294">
    <property type="entry name" value="HTH_MYB"/>
    <property type="match status" value="1"/>
</dbReference>
<protein>
    <recommendedName>
        <fullName evidence="2">HTH myb-type domain-containing protein</fullName>
    </recommendedName>
</protein>
<evidence type="ECO:0000259" key="2">
    <source>
        <dbReference type="PROSITE" id="PS51294"/>
    </source>
</evidence>
<dbReference type="Gene3D" id="1.10.10.60">
    <property type="entry name" value="Homeodomain-like"/>
    <property type="match status" value="1"/>
</dbReference>
<dbReference type="SMART" id="SM00717">
    <property type="entry name" value="SANT"/>
    <property type="match status" value="1"/>
</dbReference>
<organism evidence="3">
    <name type="scientific">Aphanomyces invadans</name>
    <dbReference type="NCBI Taxonomy" id="157072"/>
    <lineage>
        <taxon>Eukaryota</taxon>
        <taxon>Sar</taxon>
        <taxon>Stramenopiles</taxon>
        <taxon>Oomycota</taxon>
        <taxon>Saprolegniomycetes</taxon>
        <taxon>Saprolegniales</taxon>
        <taxon>Verrucalvaceae</taxon>
        <taxon>Aphanomyces</taxon>
    </lineage>
</organism>
<dbReference type="VEuPathDB" id="FungiDB:H310_03122"/>
<sequence>MRSDHHVRPPPTDSLLWSGAPASWTIDDDRDDASLLSPGSDPRRRHGDRTGRWTAAERHRFMQAVQMFPCGPWKHVRAVVKTRSIRQIQTHAQKLREKAARHDRGLKINVRDHTTVQLPPFFMSRGRGAARTTCLPVAPTAPPAHDKDQEGPSPNDVPLLDDCLDFFIQLMPASHEPEAAMPP</sequence>
<dbReference type="CDD" id="cd00167">
    <property type="entry name" value="SANT"/>
    <property type="match status" value="1"/>
</dbReference>
<dbReference type="RefSeq" id="XP_008865111.1">
    <property type="nucleotide sequence ID" value="XM_008866889.1"/>
</dbReference>
<dbReference type="InterPro" id="IPR001005">
    <property type="entry name" value="SANT/Myb"/>
</dbReference>
<evidence type="ECO:0000313" key="3">
    <source>
        <dbReference type="EMBL" id="ETW07036.1"/>
    </source>
</evidence>
<dbReference type="InterPro" id="IPR017930">
    <property type="entry name" value="Myb_dom"/>
</dbReference>
<accession>A0A024UKR4</accession>
<dbReference type="InterPro" id="IPR009057">
    <property type="entry name" value="Homeodomain-like_sf"/>
</dbReference>
<name>A0A024UKR4_9STRA</name>
<reference evidence="3" key="1">
    <citation type="submission" date="2013-12" db="EMBL/GenBank/DDBJ databases">
        <title>The Genome Sequence of Aphanomyces invadans NJM9701.</title>
        <authorList>
            <consortium name="The Broad Institute Genomics Platform"/>
            <person name="Russ C."/>
            <person name="Tyler B."/>
            <person name="van West P."/>
            <person name="Dieguez-Uribeondo J."/>
            <person name="Young S.K."/>
            <person name="Zeng Q."/>
            <person name="Gargeya S."/>
            <person name="Fitzgerald M."/>
            <person name="Abouelleil A."/>
            <person name="Alvarado L."/>
            <person name="Chapman S.B."/>
            <person name="Gainer-Dewar J."/>
            <person name="Goldberg J."/>
            <person name="Griggs A."/>
            <person name="Gujja S."/>
            <person name="Hansen M."/>
            <person name="Howarth C."/>
            <person name="Imamovic A."/>
            <person name="Ireland A."/>
            <person name="Larimer J."/>
            <person name="McCowan C."/>
            <person name="Murphy C."/>
            <person name="Pearson M."/>
            <person name="Poon T.W."/>
            <person name="Priest M."/>
            <person name="Roberts A."/>
            <person name="Saif S."/>
            <person name="Shea T."/>
            <person name="Sykes S."/>
            <person name="Wortman J."/>
            <person name="Nusbaum C."/>
            <person name="Birren B."/>
        </authorList>
    </citation>
    <scope>NUCLEOTIDE SEQUENCE [LARGE SCALE GENOMIC DNA]</scope>
    <source>
        <strain evidence="3">NJM9701</strain>
    </source>
</reference>
<gene>
    <name evidence="3" type="ORF">H310_03122</name>
</gene>
<dbReference type="EMBL" id="KI913955">
    <property type="protein sequence ID" value="ETW07036.1"/>
    <property type="molecule type" value="Genomic_DNA"/>
</dbReference>
<feature type="domain" description="HTH myb-type" evidence="2">
    <location>
        <begin position="49"/>
        <end position="100"/>
    </location>
</feature>
<dbReference type="GeneID" id="20080172"/>
<feature type="region of interest" description="Disordered" evidence="1">
    <location>
        <begin position="1"/>
        <end position="20"/>
    </location>
</feature>
<dbReference type="AlphaFoldDB" id="A0A024UKR4"/>
<feature type="region of interest" description="Disordered" evidence="1">
    <location>
        <begin position="28"/>
        <end position="51"/>
    </location>
</feature>
<dbReference type="Pfam" id="PF00249">
    <property type="entry name" value="Myb_DNA-binding"/>
    <property type="match status" value="1"/>
</dbReference>
<dbReference type="eggNOG" id="ENOG502T2PN">
    <property type="taxonomic scope" value="Eukaryota"/>
</dbReference>
<dbReference type="SUPFAM" id="SSF46689">
    <property type="entry name" value="Homeodomain-like"/>
    <property type="match status" value="1"/>
</dbReference>
<evidence type="ECO:0000256" key="1">
    <source>
        <dbReference type="SAM" id="MobiDB-lite"/>
    </source>
</evidence>